<evidence type="ECO:0000313" key="1">
    <source>
        <dbReference type="EMBL" id="QOY92269.1"/>
    </source>
</evidence>
<reference evidence="1 2" key="1">
    <citation type="submission" date="2020-10" db="EMBL/GenBank/DDBJ databases">
        <title>Complete genome sequence of Paludibaculum fermentans P105T, a facultatively anaerobic acidobacterium capable of dissimilatory Fe(III) reduction.</title>
        <authorList>
            <person name="Dedysh S.N."/>
            <person name="Beletsky A.V."/>
            <person name="Kulichevskaya I.S."/>
            <person name="Mardanov A.V."/>
            <person name="Ravin N.V."/>
        </authorList>
    </citation>
    <scope>NUCLEOTIDE SEQUENCE [LARGE SCALE GENOMIC DNA]</scope>
    <source>
        <strain evidence="1 2">P105</strain>
    </source>
</reference>
<proteinExistence type="predicted"/>
<name>A0A7S7NYR8_PALFE</name>
<sequence>MTNSHPLVSGFQSPYSCSPYSGPGDNPSLAFVSAGPLLGPLGFLDLTGTDQVIVGGESGRGFRACDDAWGRQIRDSCVSQSIAFFFKQTAARRAGTRPYLVEDNGSCWTWQPTPGRLLPPIEVDPPGTELPVLD</sequence>
<dbReference type="KEGG" id="pfer:IRI77_36470"/>
<dbReference type="InterPro" id="IPR011101">
    <property type="entry name" value="DUF5131"/>
</dbReference>
<gene>
    <name evidence="1" type="ORF">IRI77_36470</name>
</gene>
<dbReference type="Pfam" id="PF07505">
    <property type="entry name" value="DUF5131"/>
    <property type="match status" value="1"/>
</dbReference>
<dbReference type="EMBL" id="CP063849">
    <property type="protein sequence ID" value="QOY92269.1"/>
    <property type="molecule type" value="Genomic_DNA"/>
</dbReference>
<evidence type="ECO:0000313" key="2">
    <source>
        <dbReference type="Proteomes" id="UP000593892"/>
    </source>
</evidence>
<organism evidence="1 2">
    <name type="scientific">Paludibaculum fermentans</name>
    <dbReference type="NCBI Taxonomy" id="1473598"/>
    <lineage>
        <taxon>Bacteria</taxon>
        <taxon>Pseudomonadati</taxon>
        <taxon>Acidobacteriota</taxon>
        <taxon>Terriglobia</taxon>
        <taxon>Bryobacterales</taxon>
        <taxon>Bryobacteraceae</taxon>
        <taxon>Paludibaculum</taxon>
    </lineage>
</organism>
<dbReference type="AlphaFoldDB" id="A0A7S7NYR8"/>
<protein>
    <submittedName>
        <fullName evidence="1">DUF5131 family protein</fullName>
    </submittedName>
</protein>
<accession>A0A7S7NYR8</accession>
<keyword evidence="2" id="KW-1185">Reference proteome</keyword>
<dbReference type="RefSeq" id="WP_194453923.1">
    <property type="nucleotide sequence ID" value="NZ_CP063849.1"/>
</dbReference>
<dbReference type="Proteomes" id="UP000593892">
    <property type="component" value="Chromosome"/>
</dbReference>